<dbReference type="AlphaFoldDB" id="A0A547EIW6"/>
<gene>
    <name evidence="3" type="ORF">FEA53_06205</name>
    <name evidence="2" type="ORF">FEB89_06270</name>
</gene>
<evidence type="ECO:0000313" key="4">
    <source>
        <dbReference type="Proteomes" id="UP000315164"/>
    </source>
</evidence>
<accession>A0A547EIW6</accession>
<evidence type="ECO:0000313" key="3">
    <source>
        <dbReference type="EMBL" id="TRB74877.1"/>
    </source>
</evidence>
<dbReference type="Gene3D" id="3.30.300.160">
    <property type="entry name" value="Type II secretion system, protein E, N-terminal domain"/>
    <property type="match status" value="1"/>
</dbReference>
<dbReference type="Proteomes" id="UP000318394">
    <property type="component" value="Unassembled WGS sequence"/>
</dbReference>
<dbReference type="OrthoDB" id="9804785at2"/>
<sequence length="150" mass="17719">MEYSVTDLNSQRFIEISAEQWQKNCNEKQILLRYLAIPLQETEEQLWLGIDDMQNLNACEIFAFIYHKQIEPVLISSDELKFLLNALSPEQSSRQSEIYEENTAYSLAHSEQVDRNDPIIQILENLFKFCLQHNASDIHFEPQKEKLLRQ</sequence>
<dbReference type="Proteomes" id="UP000315164">
    <property type="component" value="Unassembled WGS sequence"/>
</dbReference>
<dbReference type="Pfam" id="PF05157">
    <property type="entry name" value="MshEN"/>
    <property type="match status" value="1"/>
</dbReference>
<protein>
    <submittedName>
        <fullName evidence="3">Pilus assembly protein PilB</fullName>
    </submittedName>
</protein>
<keyword evidence="5" id="KW-1185">Reference proteome</keyword>
<dbReference type="Gene3D" id="3.30.450.90">
    <property type="match status" value="1"/>
</dbReference>
<reference evidence="4 5" key="1">
    <citation type="journal article" date="2019" name="Vet. Microbiol.">
        <title>Genetic characterization of susceptible and multi-drug resistant Mannheimia haemolytica isolated from high-risk stocker calves prior to and after antimicrobial metaphylaxis.</title>
        <authorList>
            <person name="Snyder E.R."/>
            <person name="Alvarez-Narvaez S."/>
            <person name="Credille B.C."/>
        </authorList>
    </citation>
    <scope>NUCLEOTIDE SEQUENCE [LARGE SCALE GENOMIC DNA]</scope>
    <source>
        <strain evidence="3 4">UGA-R5-128-1</strain>
        <strain evidence="2 5">UGA-R7-163-1</strain>
    </source>
</reference>
<dbReference type="EMBL" id="VAJB01000009">
    <property type="protein sequence ID" value="TRB74877.1"/>
    <property type="molecule type" value="Genomic_DNA"/>
</dbReference>
<evidence type="ECO:0000313" key="5">
    <source>
        <dbReference type="Proteomes" id="UP000318394"/>
    </source>
</evidence>
<evidence type="ECO:0000259" key="1">
    <source>
        <dbReference type="Pfam" id="PF05157"/>
    </source>
</evidence>
<dbReference type="KEGG" id="mhay:VK67_08825"/>
<feature type="domain" description="Type II secretion system protein GspE N-terminal" evidence="1">
    <location>
        <begin position="30"/>
        <end position="92"/>
    </location>
</feature>
<comment type="caution">
    <text evidence="3">The sequence shown here is derived from an EMBL/GenBank/DDBJ whole genome shotgun (WGS) entry which is preliminary data.</text>
</comment>
<evidence type="ECO:0000313" key="2">
    <source>
        <dbReference type="EMBL" id="TRB38056.1"/>
    </source>
</evidence>
<dbReference type="InterPro" id="IPR007831">
    <property type="entry name" value="T2SS_GspE_N"/>
</dbReference>
<name>A0A547EIW6_MANHA</name>
<organism evidence="3 4">
    <name type="scientific">Mannheimia haemolytica</name>
    <name type="common">Pasteurella haemolytica</name>
    <dbReference type="NCBI Taxonomy" id="75985"/>
    <lineage>
        <taxon>Bacteria</taxon>
        <taxon>Pseudomonadati</taxon>
        <taxon>Pseudomonadota</taxon>
        <taxon>Gammaproteobacteria</taxon>
        <taxon>Pasteurellales</taxon>
        <taxon>Pasteurellaceae</taxon>
        <taxon>Mannheimia</taxon>
    </lineage>
</organism>
<dbReference type="SUPFAM" id="SSF160246">
    <property type="entry name" value="EspE N-terminal domain-like"/>
    <property type="match status" value="1"/>
</dbReference>
<dbReference type="EMBL" id="VAJI01000009">
    <property type="protein sequence ID" value="TRB38056.1"/>
    <property type="molecule type" value="Genomic_DNA"/>
</dbReference>
<dbReference type="KEGG" id="mhaq:WC39_08825"/>
<dbReference type="InterPro" id="IPR037257">
    <property type="entry name" value="T2SS_E_N_sf"/>
</dbReference>
<proteinExistence type="predicted"/>